<protein>
    <submittedName>
        <fullName evidence="2">MACD1 deacetylase</fullName>
    </submittedName>
</protein>
<feature type="non-terminal residue" evidence="2">
    <location>
        <position position="1"/>
    </location>
</feature>
<gene>
    <name evidence="2" type="primary">Macrod1</name>
    <name evidence="2" type="ORF">GTO92_0007818</name>
</gene>
<dbReference type="EMBL" id="JAAWVN010008037">
    <property type="protein sequence ID" value="MBN3290434.1"/>
    <property type="molecule type" value="Genomic_DNA"/>
</dbReference>
<name>A0ABS2YW57_POLSE</name>
<proteinExistence type="predicted"/>
<accession>A0ABS2YW57</accession>
<dbReference type="InterPro" id="IPR002589">
    <property type="entry name" value="Macro_dom"/>
</dbReference>
<dbReference type="PANTHER" id="PTHR11106">
    <property type="entry name" value="GANGLIOSIDE INDUCED DIFFERENTIATION ASSOCIATED PROTEIN 2-RELATED"/>
    <property type="match status" value="1"/>
</dbReference>
<dbReference type="InterPro" id="IPR043472">
    <property type="entry name" value="Macro_dom-like"/>
</dbReference>
<organism evidence="2 3">
    <name type="scientific">Polypterus senegalus</name>
    <name type="common">Senegal bichir</name>
    <dbReference type="NCBI Taxonomy" id="55291"/>
    <lineage>
        <taxon>Eukaryota</taxon>
        <taxon>Metazoa</taxon>
        <taxon>Chordata</taxon>
        <taxon>Craniata</taxon>
        <taxon>Vertebrata</taxon>
        <taxon>Euteleostomi</taxon>
        <taxon>Actinopterygii</taxon>
        <taxon>Polypteriformes</taxon>
        <taxon>Polypteridae</taxon>
        <taxon>Polypterus</taxon>
    </lineage>
</organism>
<dbReference type="Pfam" id="PF01661">
    <property type="entry name" value="Macro"/>
    <property type="match status" value="1"/>
</dbReference>
<reference evidence="2" key="1">
    <citation type="journal article" date="2021" name="Cell">
        <title>Tracing the genetic footprints of vertebrate landing in non-teleost ray-finned fishes.</title>
        <authorList>
            <person name="Bi X."/>
            <person name="Wang K."/>
            <person name="Yang L."/>
            <person name="Pan H."/>
            <person name="Jiang H."/>
            <person name="Wei Q."/>
            <person name="Fang M."/>
            <person name="Yu H."/>
            <person name="Zhu C."/>
            <person name="Cai Y."/>
            <person name="He Y."/>
            <person name="Gan X."/>
            <person name="Zeng H."/>
            <person name="Yu D."/>
            <person name="Zhu Y."/>
            <person name="Jiang H."/>
            <person name="Qiu Q."/>
            <person name="Yang H."/>
            <person name="Zhang Y.E."/>
            <person name="Wang W."/>
            <person name="Zhu M."/>
            <person name="He S."/>
            <person name="Zhang G."/>
        </authorList>
    </citation>
    <scope>NUCLEOTIDE SEQUENCE</scope>
    <source>
        <strain evidence="2">Bchr_001</strain>
    </source>
</reference>
<evidence type="ECO:0000313" key="3">
    <source>
        <dbReference type="Proteomes" id="UP001166052"/>
    </source>
</evidence>
<dbReference type="SUPFAM" id="SSF52949">
    <property type="entry name" value="Macro domain-like"/>
    <property type="match status" value="1"/>
</dbReference>
<keyword evidence="3" id="KW-1185">Reference proteome</keyword>
<comment type="caution">
    <text evidence="2">The sequence shown here is derived from an EMBL/GenBank/DDBJ whole genome shotgun (WGS) entry which is preliminary data.</text>
</comment>
<dbReference type="Gene3D" id="3.40.220.10">
    <property type="entry name" value="Leucine Aminopeptidase, subunit E, domain 1"/>
    <property type="match status" value="1"/>
</dbReference>
<feature type="domain" description="Macro" evidence="1">
    <location>
        <begin position="1"/>
        <end position="180"/>
    </location>
</feature>
<dbReference type="PROSITE" id="PS51154">
    <property type="entry name" value="MACRO"/>
    <property type="match status" value="1"/>
</dbReference>
<sequence>MKSPVMDRKRHASRAEWSYKNTGCKKRLVVKRFELKGREAGGFMVWTLGHVIHTVGPIVHGQPGEQQKSSLRSCYWTSLDLAARHELKTLLEQHLDNVNHDLRQVSCGGDSSFQMDERMLSSSYQVINERGYPPDEAADIAIRTVKDYLTEYPDKFERVVFCVFLKSDETLYQCKLKQFLTDQPCGLKSSHCATVLASTG</sequence>
<evidence type="ECO:0000259" key="1">
    <source>
        <dbReference type="PROSITE" id="PS51154"/>
    </source>
</evidence>
<dbReference type="PANTHER" id="PTHR11106:SF93">
    <property type="entry name" value="ADP-RIBOSE GLYCOHYDROLASE MACROD1"/>
    <property type="match status" value="1"/>
</dbReference>
<evidence type="ECO:0000313" key="2">
    <source>
        <dbReference type="EMBL" id="MBN3290434.1"/>
    </source>
</evidence>
<dbReference type="Proteomes" id="UP001166052">
    <property type="component" value="Unassembled WGS sequence"/>
</dbReference>
<feature type="non-terminal residue" evidence="2">
    <location>
        <position position="200"/>
    </location>
</feature>